<dbReference type="EMBL" id="JAHUTI010020324">
    <property type="protein sequence ID" value="MED6238659.1"/>
    <property type="molecule type" value="Genomic_DNA"/>
</dbReference>
<proteinExistence type="predicted"/>
<accession>A0ABU7AMK2</accession>
<dbReference type="Proteomes" id="UP001345963">
    <property type="component" value="Unassembled WGS sequence"/>
</dbReference>
<feature type="coiled-coil region" evidence="5">
    <location>
        <begin position="4"/>
        <end position="86"/>
    </location>
</feature>
<keyword evidence="1" id="KW-0227">DNA damage</keyword>
<dbReference type="Pfam" id="PF13558">
    <property type="entry name" value="SbcC_Walker_B"/>
    <property type="match status" value="1"/>
</dbReference>
<name>A0ABU7AMK2_9TELE</name>
<keyword evidence="3 5" id="KW-0175">Coiled coil</keyword>
<dbReference type="InterPro" id="IPR004584">
    <property type="entry name" value="Rad50_eukaryotes"/>
</dbReference>
<gene>
    <name evidence="7" type="primary">RAD50_2</name>
    <name evidence="7" type="ORF">ATANTOWER_027084</name>
</gene>
<feature type="coiled-coil region" evidence="5">
    <location>
        <begin position="314"/>
        <end position="341"/>
    </location>
</feature>
<dbReference type="NCBIfam" id="TIGR00606">
    <property type="entry name" value="rad50"/>
    <property type="match status" value="1"/>
</dbReference>
<sequence>QSIVQFQEKELPELKNQLQTVNREIERLKADVEEQETLLGTLMSEEETAKACLQDISLMDRYLMDLKELERKIAQQSAKLQGVDLTRTIQQVSQEKQETQHKLDTTSSTMELKRKLIQDQQDQIQILKSAVNETRAEKLQLSSDMQKQQQLEEQSVEFTAEIQALTRDIREAKEQLSPLSVALEKLQQEKQELMERKRQKQDEGQEKISVIKERVKAVSMLERDIKKYLDEGKDEYKEQKESELHETTTQLHEAEKQKEKINKEMGNIRQDIDTQKVQERWLQDNLTLRKRVEELKEVVAKRETLMKEMGNMQVLQLRQERRDAERKLEELKKNRSIALGRQKGFEEEILQYIKELREEQYDKADERYKNKMITMRTTELVIKDLDLYYKALDQTIMRFHSMKMDEINKIIRDLWRSTYRGQDIEYVEIRSDVDENSSAGVRRRVYNYRVVMMKGDTALDMRGRCSAGQKVLASLIIRLALAETFCLNCGILALDEPTTNLDRENIESLAHALVEIIKSRSRQRNFQLLIITHDEDFVELLGRSSYVEHFYRIRKNQDQNSEIAKCSISSLSSYVH</sequence>
<organism evidence="7 8">
    <name type="scientific">Ataeniobius toweri</name>
    <dbReference type="NCBI Taxonomy" id="208326"/>
    <lineage>
        <taxon>Eukaryota</taxon>
        <taxon>Metazoa</taxon>
        <taxon>Chordata</taxon>
        <taxon>Craniata</taxon>
        <taxon>Vertebrata</taxon>
        <taxon>Euteleostomi</taxon>
        <taxon>Actinopterygii</taxon>
        <taxon>Neopterygii</taxon>
        <taxon>Teleostei</taxon>
        <taxon>Neoteleostei</taxon>
        <taxon>Acanthomorphata</taxon>
        <taxon>Ovalentaria</taxon>
        <taxon>Atherinomorphae</taxon>
        <taxon>Cyprinodontiformes</taxon>
        <taxon>Goodeidae</taxon>
        <taxon>Ataeniobius</taxon>
    </lineage>
</organism>
<evidence type="ECO:0000256" key="6">
    <source>
        <dbReference type="SAM" id="MobiDB-lite"/>
    </source>
</evidence>
<dbReference type="PANTHER" id="PTHR18867">
    <property type="entry name" value="RAD50"/>
    <property type="match status" value="1"/>
</dbReference>
<keyword evidence="2" id="KW-0378">Hydrolase</keyword>
<dbReference type="InterPro" id="IPR027417">
    <property type="entry name" value="P-loop_NTPase"/>
</dbReference>
<feature type="coiled-coil region" evidence="5">
    <location>
        <begin position="117"/>
        <end position="206"/>
    </location>
</feature>
<evidence type="ECO:0000256" key="4">
    <source>
        <dbReference type="ARBA" id="ARBA00023204"/>
    </source>
</evidence>
<evidence type="ECO:0000313" key="8">
    <source>
        <dbReference type="Proteomes" id="UP001345963"/>
    </source>
</evidence>
<dbReference type="SUPFAM" id="SSF52540">
    <property type="entry name" value="P-loop containing nucleoside triphosphate hydrolases"/>
    <property type="match status" value="2"/>
</dbReference>
<evidence type="ECO:0000256" key="1">
    <source>
        <dbReference type="ARBA" id="ARBA00022763"/>
    </source>
</evidence>
<evidence type="ECO:0000313" key="7">
    <source>
        <dbReference type="EMBL" id="MED6238659.1"/>
    </source>
</evidence>
<evidence type="ECO:0000256" key="2">
    <source>
        <dbReference type="ARBA" id="ARBA00022801"/>
    </source>
</evidence>
<comment type="caution">
    <text evidence="7">The sequence shown here is derived from an EMBL/GenBank/DDBJ whole genome shotgun (WGS) entry which is preliminary data.</text>
</comment>
<evidence type="ECO:0000256" key="5">
    <source>
        <dbReference type="SAM" id="Coils"/>
    </source>
</evidence>
<dbReference type="PANTHER" id="PTHR18867:SF12">
    <property type="entry name" value="DNA REPAIR PROTEIN RAD50"/>
    <property type="match status" value="1"/>
</dbReference>
<reference evidence="7 8" key="1">
    <citation type="submission" date="2021-07" db="EMBL/GenBank/DDBJ databases">
        <authorList>
            <person name="Palmer J.M."/>
        </authorList>
    </citation>
    <scope>NUCLEOTIDE SEQUENCE [LARGE SCALE GENOMIC DNA]</scope>
    <source>
        <strain evidence="7 8">AT_MEX2019</strain>
        <tissue evidence="7">Muscle</tissue>
    </source>
</reference>
<dbReference type="Gene3D" id="3.40.50.300">
    <property type="entry name" value="P-loop containing nucleotide triphosphate hydrolases"/>
    <property type="match status" value="1"/>
</dbReference>
<evidence type="ECO:0000256" key="3">
    <source>
        <dbReference type="ARBA" id="ARBA00023054"/>
    </source>
</evidence>
<feature type="region of interest" description="Disordered" evidence="6">
    <location>
        <begin position="237"/>
        <end position="257"/>
    </location>
</feature>
<protein>
    <submittedName>
        <fullName evidence="7">DNA repair protein rad50</fullName>
    </submittedName>
</protein>
<feature type="non-terminal residue" evidence="7">
    <location>
        <position position="1"/>
    </location>
</feature>
<keyword evidence="8" id="KW-1185">Reference proteome</keyword>
<keyword evidence="4" id="KW-0234">DNA repair</keyword>